<reference evidence="1 2" key="1">
    <citation type="submission" date="2019-02" db="EMBL/GenBank/DDBJ databases">
        <title>Emended description of the genus Rhodopseudomonas and description of Rhodopseudomonas albus sp. nov., a non-phototrophic, heavy-metal-tolerant bacterium isolated from garden soil.</title>
        <authorList>
            <person name="Bao Z."/>
            <person name="Cao W.W."/>
            <person name="Sato Y."/>
            <person name="Nishizawa T."/>
            <person name="Zhao J."/>
            <person name="Guo Y."/>
            <person name="Ohta H."/>
        </authorList>
    </citation>
    <scope>NUCLEOTIDE SEQUENCE [LARGE SCALE GENOMIC DNA]</scope>
    <source>
        <strain evidence="1 2">SK50-23</strain>
    </source>
</reference>
<accession>A0ABX8A7Q7</accession>
<dbReference type="PANTHER" id="PTHR43019">
    <property type="entry name" value="SERINE ENDOPROTEASE DEGS"/>
    <property type="match status" value="1"/>
</dbReference>
<dbReference type="Pfam" id="PF13365">
    <property type="entry name" value="Trypsin_2"/>
    <property type="match status" value="1"/>
</dbReference>
<keyword evidence="2" id="KW-1185">Reference proteome</keyword>
<dbReference type="GO" id="GO:0008233">
    <property type="term" value="F:peptidase activity"/>
    <property type="evidence" value="ECO:0007669"/>
    <property type="project" value="UniProtKB-KW"/>
</dbReference>
<dbReference type="Proteomes" id="UP000682843">
    <property type="component" value="Chromosome"/>
</dbReference>
<sequence length="273" mass="28330">MSSVISTICLAPSNDQICAGLPKLYQWRSVCALTAVAISISAATPAAAQFLLPTRTDIPALVPPKPLTRADLPPAERGERAGTGFFVDDRGHILTARHVVQSCSRIVVHKEGRSMTAKLVAVSTPYDLALLHTPKTRGLAAVFPRNVTSAVNDMVFAADYTNLPTTVTRGGMLANASVGKTAGGDEAGHIAITSPVTYGASGAPVLDSRGLVEGVISRKTNVNRVLAVGAAGAKAFLASNNIRLQEDDRPQISGSASRAHRAASISAGIVCLN</sequence>
<dbReference type="SUPFAM" id="SSF50494">
    <property type="entry name" value="Trypsin-like serine proteases"/>
    <property type="match status" value="1"/>
</dbReference>
<keyword evidence="1" id="KW-0645">Protease</keyword>
<organism evidence="1 2">
    <name type="scientific">Tardiphaga alba</name>
    <dbReference type="NCBI Taxonomy" id="340268"/>
    <lineage>
        <taxon>Bacteria</taxon>
        <taxon>Pseudomonadati</taxon>
        <taxon>Pseudomonadota</taxon>
        <taxon>Alphaproteobacteria</taxon>
        <taxon>Hyphomicrobiales</taxon>
        <taxon>Nitrobacteraceae</taxon>
        <taxon>Tardiphaga</taxon>
    </lineage>
</organism>
<dbReference type="InterPro" id="IPR009003">
    <property type="entry name" value="Peptidase_S1_PA"/>
</dbReference>
<keyword evidence="1" id="KW-0378">Hydrolase</keyword>
<name>A0ABX8A7Q7_9BRAD</name>
<evidence type="ECO:0000313" key="2">
    <source>
        <dbReference type="Proteomes" id="UP000682843"/>
    </source>
</evidence>
<dbReference type="GO" id="GO:0006508">
    <property type="term" value="P:proteolysis"/>
    <property type="evidence" value="ECO:0007669"/>
    <property type="project" value="UniProtKB-KW"/>
</dbReference>
<protein>
    <submittedName>
        <fullName evidence="1">Serine protease</fullName>
    </submittedName>
</protein>
<evidence type="ECO:0000313" key="1">
    <source>
        <dbReference type="EMBL" id="QUS38455.1"/>
    </source>
</evidence>
<gene>
    <name evidence="1" type="ORF">RPMA_06065</name>
</gene>
<dbReference type="Gene3D" id="2.40.10.120">
    <property type="match status" value="1"/>
</dbReference>
<dbReference type="PANTHER" id="PTHR43019:SF23">
    <property type="entry name" value="PROTEASE DO-LIKE 5, CHLOROPLASTIC"/>
    <property type="match status" value="1"/>
</dbReference>
<dbReference type="EMBL" id="CP036498">
    <property type="protein sequence ID" value="QUS38455.1"/>
    <property type="molecule type" value="Genomic_DNA"/>
</dbReference>
<proteinExistence type="predicted"/>